<comment type="caution">
    <text evidence="2">The sequence shown here is derived from an EMBL/GenBank/DDBJ whole genome shotgun (WGS) entry which is preliminary data.</text>
</comment>
<dbReference type="InterPro" id="IPR013785">
    <property type="entry name" value="Aldolase_TIM"/>
</dbReference>
<dbReference type="InterPro" id="IPR026497">
    <property type="entry name" value="GRASP-with-SPASM"/>
</dbReference>
<dbReference type="Gene3D" id="3.20.20.70">
    <property type="entry name" value="Aldolase class I"/>
    <property type="match status" value="1"/>
</dbReference>
<gene>
    <name evidence="2" type="primary">gwsS</name>
    <name evidence="2" type="ORF">KHA90_24285</name>
</gene>
<evidence type="ECO:0000313" key="3">
    <source>
        <dbReference type="Proteomes" id="UP000722625"/>
    </source>
</evidence>
<evidence type="ECO:0000259" key="1">
    <source>
        <dbReference type="Pfam" id="PF13186"/>
    </source>
</evidence>
<name>A0ABS5PJM1_9FLAO</name>
<proteinExistence type="predicted"/>
<dbReference type="InterPro" id="IPR058240">
    <property type="entry name" value="rSAM_sf"/>
</dbReference>
<keyword evidence="3" id="KW-1185">Reference proteome</keyword>
<dbReference type="RefSeq" id="WP_213307972.1">
    <property type="nucleotide sequence ID" value="NZ_JAGYVZ010000047.1"/>
</dbReference>
<feature type="domain" description="4Fe4S-binding SPASM" evidence="1">
    <location>
        <begin position="259"/>
        <end position="315"/>
    </location>
</feature>
<sequence length="356" mass="41629">MRNELYFILSSSCKIVRGYKRSVIIDYSRGNLYFISHEYHELVDIIDRNQIKKIVESLEDEESIICFEEFLSFIIENELAFLVKNADRYPKISEEVDENFVLLQDVIIEVDENLFNKNNFIALCEDLTSLHCQDFQIRLLSDFSNKFFNEIMLLISGTNCNYLEIHCSYNEETTRELLHKFIEEHSLISRMVIYGAPIISKYEVINEVEGHYPISLGEMIYLDYPFDSGNCCGIINHENLNFTSFHLHNKLKTKNGCLDKKITIDKNGNIKNCPSMKNMYGNIEETSIKSVVNNNVFTKFWDINKDQISVCKICEFRYNCTDCRAFIEDSNDLYSKPSKCSYNPVTTLWEDNAIIK</sequence>
<reference evidence="2 3" key="1">
    <citation type="journal article" date="2018" name="Int. J. Syst. Evol. Microbiol.">
        <title>Flavobacterium chryseum sp. nov. and Flavobacterium psychroterrae sp. nov., novel environmental bacteria isolated from Antarctica.</title>
        <authorList>
            <person name="Kralova S."/>
            <person name="Svec P."/>
            <person name="Busse H.J."/>
            <person name="Stankova E."/>
            <person name="Vaczi P."/>
            <person name="Sedlacek I."/>
        </authorList>
    </citation>
    <scope>NUCLEOTIDE SEQUENCE [LARGE SCALE GENOMIC DNA]</scope>
    <source>
        <strain evidence="2 3">CCM 8827</strain>
    </source>
</reference>
<accession>A0ABS5PJM1</accession>
<protein>
    <submittedName>
        <fullName evidence="2">Grasp-with-spasm system SPASM domain peptide maturase</fullName>
    </submittedName>
</protein>
<evidence type="ECO:0000313" key="2">
    <source>
        <dbReference type="EMBL" id="MBS7234125.1"/>
    </source>
</evidence>
<dbReference type="Proteomes" id="UP000722625">
    <property type="component" value="Unassembled WGS sequence"/>
</dbReference>
<dbReference type="Pfam" id="PF13186">
    <property type="entry name" value="SPASM"/>
    <property type="match status" value="1"/>
</dbReference>
<dbReference type="EMBL" id="JAGYVZ010000047">
    <property type="protein sequence ID" value="MBS7234125.1"/>
    <property type="molecule type" value="Genomic_DNA"/>
</dbReference>
<dbReference type="SUPFAM" id="SSF102114">
    <property type="entry name" value="Radical SAM enzymes"/>
    <property type="match status" value="1"/>
</dbReference>
<dbReference type="InterPro" id="IPR023885">
    <property type="entry name" value="4Fe4S-binding_SPASM_dom"/>
</dbReference>
<dbReference type="NCBIfam" id="TIGR04193">
    <property type="entry name" value="SPASM_w_grasp"/>
    <property type="match status" value="1"/>
</dbReference>
<organism evidence="2 3">
    <name type="scientific">Flavobacterium psychroterrae</name>
    <dbReference type="NCBI Taxonomy" id="2133767"/>
    <lineage>
        <taxon>Bacteria</taxon>
        <taxon>Pseudomonadati</taxon>
        <taxon>Bacteroidota</taxon>
        <taxon>Flavobacteriia</taxon>
        <taxon>Flavobacteriales</taxon>
        <taxon>Flavobacteriaceae</taxon>
        <taxon>Flavobacterium</taxon>
    </lineage>
</organism>